<dbReference type="eggNOG" id="ENOG502TIPE">
    <property type="taxonomic scope" value="Eukaryota"/>
</dbReference>
<evidence type="ECO:0000313" key="2">
    <source>
        <dbReference type="Proteomes" id="UP000216624"/>
    </source>
</evidence>
<dbReference type="HOGENOM" id="CLU_2075243_0_0_1"/>
<sequence>MDRLLILYSQQCIHPTTAEMCRNFLLDILKSGKEDVVRWRNPELLEFEITNETYLRKRFYENTGKNLIRVMVDGIKFIRKVPGHENVYRFYFVPKHLLPQLPRKTFAQIVRFSTETAV</sequence>
<comment type="caution">
    <text evidence="1">The sequence shown here is derived from an EMBL/GenBank/DDBJ whole genome shotgun (WGS) entry which is preliminary data.</text>
</comment>
<feature type="non-terminal residue" evidence="1">
    <location>
        <position position="1"/>
    </location>
</feature>
<protein>
    <submittedName>
        <fullName evidence="1">Uncharacterized protein</fullName>
    </submittedName>
</protein>
<accession>A0A261AKK7</accession>
<evidence type="ECO:0000313" key="1">
    <source>
        <dbReference type="EMBL" id="OZF98024.1"/>
    </source>
</evidence>
<keyword evidence="2" id="KW-1185">Reference proteome</keyword>
<dbReference type="OrthoDB" id="5773523at2759"/>
<reference evidence="1" key="1">
    <citation type="submission" date="2017-08" db="EMBL/GenBank/DDBJ databases">
        <authorList>
            <person name="de Groot N.N."/>
        </authorList>
    </citation>
    <scope>NUCLEOTIDE SEQUENCE [LARGE SCALE GENOMIC DNA]</scope>
    <source>
        <strain evidence="1">PX439</strain>
    </source>
</reference>
<name>A0A261AKK7_CAERE</name>
<dbReference type="CTD" id="9798154"/>
<proteinExistence type="predicted"/>
<dbReference type="KEGG" id="crq:GCK72_014402"/>
<dbReference type="OMA" id="HENVYRF"/>
<dbReference type="EMBL" id="NMWX01000006">
    <property type="protein sequence ID" value="OZF98024.1"/>
    <property type="molecule type" value="Genomic_DNA"/>
</dbReference>
<gene>
    <name evidence="1" type="ORF">FL82_03631</name>
</gene>
<dbReference type="Proteomes" id="UP000216624">
    <property type="component" value="Unassembled WGS sequence"/>
</dbReference>
<organism evidence="1 2">
    <name type="scientific">Caenorhabditis remanei</name>
    <name type="common">Caenorhabditis vulgaris</name>
    <dbReference type="NCBI Taxonomy" id="31234"/>
    <lineage>
        <taxon>Eukaryota</taxon>
        <taxon>Metazoa</taxon>
        <taxon>Ecdysozoa</taxon>
        <taxon>Nematoda</taxon>
        <taxon>Chromadorea</taxon>
        <taxon>Rhabditida</taxon>
        <taxon>Rhabditina</taxon>
        <taxon>Rhabditomorpha</taxon>
        <taxon>Rhabditoidea</taxon>
        <taxon>Rhabditidae</taxon>
        <taxon>Peloderinae</taxon>
        <taxon>Caenorhabditis</taxon>
    </lineage>
</organism>